<organism evidence="1">
    <name type="scientific">Bacteriophage sp</name>
    <dbReference type="NCBI Taxonomy" id="38018"/>
    <lineage>
        <taxon>Viruses</taxon>
    </lineage>
</organism>
<name>A0A8D9UHU4_9VIRU</name>
<dbReference type="EMBL" id="BK029940">
    <property type="protein sequence ID" value="DAD55979.1"/>
    <property type="molecule type" value="Genomic_DNA"/>
</dbReference>
<reference evidence="1" key="1">
    <citation type="journal article" date="2021" name="Proc. Natl. Acad. Sci. U.S.A.">
        <title>A Catalog of Tens of Thousands of Viruses from Human Metagenomes Reveals Hidden Associations with Chronic Diseases.</title>
        <authorList>
            <person name="Tisza M.J."/>
            <person name="Buck C.B."/>
        </authorList>
    </citation>
    <scope>NUCLEOTIDE SEQUENCE</scope>
    <source>
        <strain evidence="1">CtOZu12</strain>
    </source>
</reference>
<protein>
    <submittedName>
        <fullName evidence="1">Uncharacterized protein</fullName>
    </submittedName>
</protein>
<proteinExistence type="predicted"/>
<accession>A0A8D9UHU4</accession>
<sequence length="138" mass="15350">MRLDSSGKQFRYKSNAEIEKEWKKKGNKATGAEYWGNNSYSTGIEQGPVTYTGLAMLHGSVSKPEYVLNSDQAYNLLRNMATTRLPEMKRTGTDNNCGTQYIVQGDVVLEGVNDPAKFWSGVTTAMGSRWNVTKKIKG</sequence>
<evidence type="ECO:0000313" key="1">
    <source>
        <dbReference type="EMBL" id="DAD55979.1"/>
    </source>
</evidence>